<organism evidence="3 4">
    <name type="scientific">Pseudonocardia nematodicida</name>
    <dbReference type="NCBI Taxonomy" id="1206997"/>
    <lineage>
        <taxon>Bacteria</taxon>
        <taxon>Bacillati</taxon>
        <taxon>Actinomycetota</taxon>
        <taxon>Actinomycetes</taxon>
        <taxon>Pseudonocardiales</taxon>
        <taxon>Pseudonocardiaceae</taxon>
        <taxon>Pseudonocardia</taxon>
    </lineage>
</organism>
<dbReference type="InterPro" id="IPR051599">
    <property type="entry name" value="Cell_Envelope_Assoc"/>
</dbReference>
<feature type="domain" description="DUF218" evidence="2">
    <location>
        <begin position="173"/>
        <end position="316"/>
    </location>
</feature>
<evidence type="ECO:0000313" key="4">
    <source>
        <dbReference type="Proteomes" id="UP001494902"/>
    </source>
</evidence>
<dbReference type="InterPro" id="IPR014729">
    <property type="entry name" value="Rossmann-like_a/b/a_fold"/>
</dbReference>
<dbReference type="PANTHER" id="PTHR30336:SF4">
    <property type="entry name" value="ENVELOPE BIOGENESIS FACTOR ELYC"/>
    <property type="match status" value="1"/>
</dbReference>
<feature type="transmembrane region" description="Helical" evidence="1">
    <location>
        <begin position="6"/>
        <end position="28"/>
    </location>
</feature>
<dbReference type="InterPro" id="IPR003848">
    <property type="entry name" value="DUF218"/>
</dbReference>
<dbReference type="Gene3D" id="3.40.50.620">
    <property type="entry name" value="HUPs"/>
    <property type="match status" value="1"/>
</dbReference>
<keyword evidence="1" id="KW-0472">Membrane</keyword>
<keyword evidence="1" id="KW-1133">Transmembrane helix</keyword>
<reference evidence="3 4" key="1">
    <citation type="submission" date="2024-03" db="EMBL/GenBank/DDBJ databases">
        <title>Draft genome sequence of Pseudonocardia nematodicida JCM 31783.</title>
        <authorList>
            <person name="Butdee W."/>
            <person name="Duangmal K."/>
        </authorList>
    </citation>
    <scope>NUCLEOTIDE SEQUENCE [LARGE SCALE GENOMIC DNA]</scope>
    <source>
        <strain evidence="3 4">JCM 31783</strain>
    </source>
</reference>
<gene>
    <name evidence="3" type="ORF">WIS52_11475</name>
</gene>
<dbReference type="Proteomes" id="UP001494902">
    <property type="component" value="Unassembled WGS sequence"/>
</dbReference>
<dbReference type="EMBL" id="JBEDNQ010000004">
    <property type="protein sequence ID" value="MEQ3551092.1"/>
    <property type="molecule type" value="Genomic_DNA"/>
</dbReference>
<dbReference type="PANTHER" id="PTHR30336">
    <property type="entry name" value="INNER MEMBRANE PROTEIN, PROBABLE PERMEASE"/>
    <property type="match status" value="1"/>
</dbReference>
<proteinExistence type="predicted"/>
<feature type="transmembrane region" description="Helical" evidence="1">
    <location>
        <begin position="40"/>
        <end position="61"/>
    </location>
</feature>
<name>A0ABV1KBV6_9PSEU</name>
<accession>A0ABV1KBV6</accession>
<evidence type="ECO:0000256" key="1">
    <source>
        <dbReference type="SAM" id="Phobius"/>
    </source>
</evidence>
<feature type="transmembrane region" description="Helical" evidence="1">
    <location>
        <begin position="67"/>
        <end position="95"/>
    </location>
</feature>
<sequence length="345" mass="37049">MYEPWLTPLIVLAFALPIVLAVAVTLYVRRRVRTEPRRLSNAYWLLAAALLVGNAVGYLGFVGSNPVLGAALTLLVLSPLIAVVLAVFLLLNGMVMLHRERASPGNSLSLLAGLGILALLAGTVPVVFAGNLVVRVLWLLCLLATFVLAFQFVAFLAYARFYAWLVRETPVGWVVVLGSGLHGSEVPPLLASRIRAGLAEFTRRGARLLVLSGGKGDDERLAEGEAMARWAREHGAEPDTLRAETASRNTEQNLRFTDELVRADPAVAGTTGLIVTSNYHAFRAAVLAKRLGVDAQAVGAPTAGYYWPSAVLREFVAILREHRVANTVLLLVVSVPPPLAVLLVA</sequence>
<feature type="transmembrane region" description="Helical" evidence="1">
    <location>
        <begin position="136"/>
        <end position="158"/>
    </location>
</feature>
<dbReference type="CDD" id="cd06259">
    <property type="entry name" value="YdcF-like"/>
    <property type="match status" value="1"/>
</dbReference>
<comment type="caution">
    <text evidence="3">The sequence shown here is derived from an EMBL/GenBank/DDBJ whole genome shotgun (WGS) entry which is preliminary data.</text>
</comment>
<dbReference type="RefSeq" id="WP_349298162.1">
    <property type="nucleotide sequence ID" value="NZ_JBEDNQ010000004.1"/>
</dbReference>
<protein>
    <submittedName>
        <fullName evidence="3">YdcF family protein</fullName>
    </submittedName>
</protein>
<dbReference type="Pfam" id="PF02698">
    <property type="entry name" value="DUF218"/>
    <property type="match status" value="1"/>
</dbReference>
<feature type="transmembrane region" description="Helical" evidence="1">
    <location>
        <begin position="107"/>
        <end position="130"/>
    </location>
</feature>
<keyword evidence="4" id="KW-1185">Reference proteome</keyword>
<keyword evidence="1" id="KW-0812">Transmembrane</keyword>
<evidence type="ECO:0000259" key="2">
    <source>
        <dbReference type="Pfam" id="PF02698"/>
    </source>
</evidence>
<evidence type="ECO:0000313" key="3">
    <source>
        <dbReference type="EMBL" id="MEQ3551092.1"/>
    </source>
</evidence>